<dbReference type="EMBL" id="CAJJDN010000001">
    <property type="protein sequence ID" value="CAD8045933.1"/>
    <property type="molecule type" value="Genomic_DNA"/>
</dbReference>
<feature type="region of interest" description="Disordered" evidence="7">
    <location>
        <begin position="351"/>
        <end position="389"/>
    </location>
</feature>
<evidence type="ECO:0000256" key="5">
    <source>
        <dbReference type="PROSITE-ProRule" id="PRU10141"/>
    </source>
</evidence>
<dbReference type="FunFam" id="1.10.510.10:FF:002885">
    <property type="entry name" value="Protein kinase, putative"/>
    <property type="match status" value="1"/>
</dbReference>
<dbReference type="Proteomes" id="UP000692954">
    <property type="component" value="Unassembled WGS sequence"/>
</dbReference>
<dbReference type="PANTHER" id="PTHR11909">
    <property type="entry name" value="CASEIN KINASE-RELATED"/>
    <property type="match status" value="1"/>
</dbReference>
<protein>
    <recommendedName>
        <fullName evidence="4">Casein kinase I</fullName>
        <ecNumber evidence="1">2.7.11.1</ecNumber>
    </recommendedName>
</protein>
<dbReference type="InterPro" id="IPR008271">
    <property type="entry name" value="Ser/Thr_kinase_AS"/>
</dbReference>
<organism evidence="9 10">
    <name type="scientific">Paramecium sonneborni</name>
    <dbReference type="NCBI Taxonomy" id="65129"/>
    <lineage>
        <taxon>Eukaryota</taxon>
        <taxon>Sar</taxon>
        <taxon>Alveolata</taxon>
        <taxon>Ciliophora</taxon>
        <taxon>Intramacronucleata</taxon>
        <taxon>Oligohymenophorea</taxon>
        <taxon>Peniculida</taxon>
        <taxon>Parameciidae</taxon>
        <taxon>Paramecium</taxon>
    </lineage>
</organism>
<dbReference type="InterPro" id="IPR017441">
    <property type="entry name" value="Protein_kinase_ATP_BS"/>
</dbReference>
<evidence type="ECO:0000256" key="7">
    <source>
        <dbReference type="SAM" id="MobiDB-lite"/>
    </source>
</evidence>
<feature type="binding site" evidence="5">
    <location>
        <position position="46"/>
    </location>
    <ligand>
        <name>ATP</name>
        <dbReference type="ChEBI" id="CHEBI:30616"/>
    </ligand>
</feature>
<proteinExistence type="inferred from homology"/>
<dbReference type="GO" id="GO:0004674">
    <property type="term" value="F:protein serine/threonine kinase activity"/>
    <property type="evidence" value="ECO:0007669"/>
    <property type="project" value="UniProtKB-KW"/>
</dbReference>
<dbReference type="InterPro" id="IPR050235">
    <property type="entry name" value="CK1_Ser-Thr_kinase"/>
</dbReference>
<keyword evidence="6" id="KW-0418">Kinase</keyword>
<evidence type="ECO:0000313" key="10">
    <source>
        <dbReference type="Proteomes" id="UP000692954"/>
    </source>
</evidence>
<evidence type="ECO:0000256" key="4">
    <source>
        <dbReference type="ARBA" id="ARBA00023860"/>
    </source>
</evidence>
<evidence type="ECO:0000259" key="8">
    <source>
        <dbReference type="PROSITE" id="PS50011"/>
    </source>
</evidence>
<dbReference type="GO" id="GO:0005524">
    <property type="term" value="F:ATP binding"/>
    <property type="evidence" value="ECO:0007669"/>
    <property type="project" value="UniProtKB-UniRule"/>
</dbReference>
<accession>A0A8S1JTH0</accession>
<evidence type="ECO:0000256" key="2">
    <source>
        <dbReference type="ARBA" id="ARBA00022741"/>
    </source>
</evidence>
<comment type="similarity">
    <text evidence="6">Belongs to the protein kinase superfamily.</text>
</comment>
<dbReference type="SMART" id="SM00220">
    <property type="entry name" value="S_TKc"/>
    <property type="match status" value="1"/>
</dbReference>
<sequence>MDSILGKDLTNNTIGRQFKLVKKIGSGAFGEIYLVQSQSKSEYAMKLERNDNKHPQILFEAKLYNYLQGQDSYDKGIPKIHDQGTDGDYNYIVMDLLGSSLEELFNKNHRKLSLKSVLMLADQLIQRIEYIHSKQFLHRDIKPDNFLVGVGSKSSRLYVVDFGLAKRYITKEGHIPYKEGKSLTGTARYASINTHVGLEQSRRDDLESLGYVLMYLLRGQLPWQNMKAANQKDKYQKIMEKKQETTPEQLCKGYPNELTQYLQYCRALKFEDKPDYNYLRNLFREAFRKQGFEWDYKFEWIQEEIIKEEKFLGAPIILKTADLPTNTKQSNFQTIKAPLLMQFQSRLSQQASQEKKRNSSYTKNNNLNRQMTGLLAPKINTNKDRARKY</sequence>
<comment type="caution">
    <text evidence="9">The sequence shown here is derived from an EMBL/GenBank/DDBJ whole genome shotgun (WGS) entry which is preliminary data.</text>
</comment>
<dbReference type="PROSITE" id="PS50011">
    <property type="entry name" value="PROTEIN_KINASE_DOM"/>
    <property type="match status" value="1"/>
</dbReference>
<dbReference type="PROSITE" id="PS00108">
    <property type="entry name" value="PROTEIN_KINASE_ST"/>
    <property type="match status" value="1"/>
</dbReference>
<dbReference type="CDD" id="cd14016">
    <property type="entry name" value="STKc_CK1"/>
    <property type="match status" value="1"/>
</dbReference>
<dbReference type="InterPro" id="IPR000719">
    <property type="entry name" value="Prot_kinase_dom"/>
</dbReference>
<keyword evidence="2 5" id="KW-0547">Nucleotide-binding</keyword>
<feature type="compositionally biased region" description="Polar residues" evidence="7">
    <location>
        <begin position="359"/>
        <end position="371"/>
    </location>
</feature>
<keyword evidence="6" id="KW-0808">Transferase</keyword>
<dbReference type="PROSITE" id="PS00107">
    <property type="entry name" value="PROTEIN_KINASE_ATP"/>
    <property type="match status" value="1"/>
</dbReference>
<keyword evidence="10" id="KW-1185">Reference proteome</keyword>
<reference evidence="9" key="1">
    <citation type="submission" date="2021-01" db="EMBL/GenBank/DDBJ databases">
        <authorList>
            <consortium name="Genoscope - CEA"/>
            <person name="William W."/>
        </authorList>
    </citation>
    <scope>NUCLEOTIDE SEQUENCE</scope>
</reference>
<dbReference type="Pfam" id="PF00069">
    <property type="entry name" value="Pkinase"/>
    <property type="match status" value="1"/>
</dbReference>
<feature type="domain" description="Protein kinase" evidence="8">
    <location>
        <begin position="18"/>
        <end position="287"/>
    </location>
</feature>
<keyword evidence="6" id="KW-0723">Serine/threonine-protein kinase</keyword>
<gene>
    <name evidence="9" type="ORF">PSON_ATCC_30995.1.T0010358</name>
</gene>
<dbReference type="EC" id="2.7.11.1" evidence="1"/>
<evidence type="ECO:0000313" key="9">
    <source>
        <dbReference type="EMBL" id="CAD8045933.1"/>
    </source>
</evidence>
<evidence type="ECO:0000256" key="6">
    <source>
        <dbReference type="RuleBase" id="RU000304"/>
    </source>
</evidence>
<keyword evidence="3 5" id="KW-0067">ATP-binding</keyword>
<evidence type="ECO:0000256" key="1">
    <source>
        <dbReference type="ARBA" id="ARBA00012513"/>
    </source>
</evidence>
<name>A0A8S1JTH0_9CILI</name>
<dbReference type="OrthoDB" id="296253at2759"/>
<evidence type="ECO:0000256" key="3">
    <source>
        <dbReference type="ARBA" id="ARBA00022840"/>
    </source>
</evidence>
<dbReference type="AlphaFoldDB" id="A0A8S1JTH0"/>